<accession>A0A7S4A7B3</accession>
<proteinExistence type="predicted"/>
<feature type="region of interest" description="Disordered" evidence="1">
    <location>
        <begin position="1"/>
        <end position="28"/>
    </location>
</feature>
<evidence type="ECO:0000313" key="2">
    <source>
        <dbReference type="EMBL" id="CAE0705863.1"/>
    </source>
</evidence>
<dbReference type="AlphaFoldDB" id="A0A7S4A7B3"/>
<dbReference type="EMBL" id="HBIW01024706">
    <property type="protein sequence ID" value="CAE0705863.1"/>
    <property type="molecule type" value="Transcribed_RNA"/>
</dbReference>
<evidence type="ECO:0000313" key="4">
    <source>
        <dbReference type="Proteomes" id="UP000789595"/>
    </source>
</evidence>
<dbReference type="EMBL" id="CAKKNE010000002">
    <property type="protein sequence ID" value="CAH0369955.1"/>
    <property type="molecule type" value="Genomic_DNA"/>
</dbReference>
<gene>
    <name evidence="2" type="ORF">PCAL00307_LOCUS21313</name>
    <name evidence="3" type="ORF">PECAL_2P31020</name>
</gene>
<reference evidence="2" key="1">
    <citation type="submission" date="2021-01" db="EMBL/GenBank/DDBJ databases">
        <authorList>
            <person name="Corre E."/>
            <person name="Pelletier E."/>
            <person name="Niang G."/>
            <person name="Scheremetjew M."/>
            <person name="Finn R."/>
            <person name="Kale V."/>
            <person name="Holt S."/>
            <person name="Cochrane G."/>
            <person name="Meng A."/>
            <person name="Brown T."/>
            <person name="Cohen L."/>
        </authorList>
    </citation>
    <scope>NUCLEOTIDE SEQUENCE</scope>
    <source>
        <strain evidence="2">CCMP1756</strain>
    </source>
</reference>
<sequence length="114" mass="11922">MSGASKSSSDGSPPEPKPMLGLESSGRPELITVEAEPEIVSPRVTRASLPPVALENGALECPACGGCFPDWERYYGHVIAPDNRVCAWVQIDLIDVVPKKKGDGEGDASASADS</sequence>
<reference evidence="3" key="2">
    <citation type="submission" date="2021-11" db="EMBL/GenBank/DDBJ databases">
        <authorList>
            <consortium name="Genoscope - CEA"/>
            <person name="William W."/>
        </authorList>
    </citation>
    <scope>NUCLEOTIDE SEQUENCE</scope>
</reference>
<evidence type="ECO:0000256" key="1">
    <source>
        <dbReference type="SAM" id="MobiDB-lite"/>
    </source>
</evidence>
<evidence type="ECO:0000313" key="3">
    <source>
        <dbReference type="EMBL" id="CAH0369955.1"/>
    </source>
</evidence>
<keyword evidence="4" id="KW-1185">Reference proteome</keyword>
<name>A0A7S4A7B3_9STRA</name>
<feature type="compositionally biased region" description="Low complexity" evidence="1">
    <location>
        <begin position="1"/>
        <end position="12"/>
    </location>
</feature>
<protein>
    <submittedName>
        <fullName evidence="2">Uncharacterized protein</fullName>
    </submittedName>
</protein>
<dbReference type="Proteomes" id="UP000789595">
    <property type="component" value="Unassembled WGS sequence"/>
</dbReference>
<organism evidence="2">
    <name type="scientific">Pelagomonas calceolata</name>
    <dbReference type="NCBI Taxonomy" id="35677"/>
    <lineage>
        <taxon>Eukaryota</taxon>
        <taxon>Sar</taxon>
        <taxon>Stramenopiles</taxon>
        <taxon>Ochrophyta</taxon>
        <taxon>Pelagophyceae</taxon>
        <taxon>Pelagomonadales</taxon>
        <taxon>Pelagomonadaceae</taxon>
        <taxon>Pelagomonas</taxon>
    </lineage>
</organism>